<protein>
    <recommendedName>
        <fullName evidence="1">C2H2-type domain-containing protein</fullName>
    </recommendedName>
</protein>
<organism evidence="2">
    <name type="scientific">Graphocephala atropunctata</name>
    <dbReference type="NCBI Taxonomy" id="36148"/>
    <lineage>
        <taxon>Eukaryota</taxon>
        <taxon>Metazoa</taxon>
        <taxon>Ecdysozoa</taxon>
        <taxon>Arthropoda</taxon>
        <taxon>Hexapoda</taxon>
        <taxon>Insecta</taxon>
        <taxon>Pterygota</taxon>
        <taxon>Neoptera</taxon>
        <taxon>Paraneoptera</taxon>
        <taxon>Hemiptera</taxon>
        <taxon>Auchenorrhyncha</taxon>
        <taxon>Membracoidea</taxon>
        <taxon>Cicadellidae</taxon>
        <taxon>Cicadellinae</taxon>
        <taxon>Cicadellini</taxon>
        <taxon>Graphocephala</taxon>
    </lineage>
</organism>
<evidence type="ECO:0000259" key="1">
    <source>
        <dbReference type="PROSITE" id="PS00028"/>
    </source>
</evidence>
<feature type="domain" description="C2H2-type" evidence="1">
    <location>
        <begin position="311"/>
        <end position="331"/>
    </location>
</feature>
<reference evidence="2" key="1">
    <citation type="submission" date="2015-11" db="EMBL/GenBank/DDBJ databases">
        <title>De novo transcriptome assembly of four potential Pierce s Disease insect vectors from Arizona vineyards.</title>
        <authorList>
            <person name="Tassone E.E."/>
        </authorList>
    </citation>
    <scope>NUCLEOTIDE SEQUENCE</scope>
</reference>
<sequence length="358" mass="40405">MDSVNVISTEQTYVKRFRVYGKKTIFRFNPVPEEVSELDWIKAGLSHLVDQVKADCSDTDHLGFTLTSLNLKTKEPGYVAFRPAEQVDGDILWGIFGGIIQSNAESVKSADTFRVECTRVNLPVGSGKVRPGFYNNFDEECKARRGIVAIKNSDNLCLARALVVGKAKVKKDPEYQAIRQDRCRRQTVKATKLIAKARVEIPHEGAGIPELSKFQDHLNKYNIVVYNYNSKGRDVYFDGKNERALYKINLLYHEGHYNLITSVTAAFACAFFCEGCHVPYDHKGEHRCSDICPACQTVSPPCKEEHGGITCLECNMHFKNRICFAAHKGDHCKSVKKCADCNRLVFLRKRKTKHVCGE</sequence>
<accession>A0A1B6MAY9</accession>
<proteinExistence type="predicted"/>
<name>A0A1B6MAY9_9HEMI</name>
<dbReference type="InterPro" id="IPR013087">
    <property type="entry name" value="Znf_C2H2_type"/>
</dbReference>
<feature type="non-terminal residue" evidence="2">
    <location>
        <position position="358"/>
    </location>
</feature>
<dbReference type="EMBL" id="GEBQ01006953">
    <property type="protein sequence ID" value="JAT33024.1"/>
    <property type="molecule type" value="Transcribed_RNA"/>
</dbReference>
<dbReference type="AlphaFoldDB" id="A0A1B6MAY9"/>
<gene>
    <name evidence="2" type="ORF">g.4385</name>
</gene>
<evidence type="ECO:0000313" key="2">
    <source>
        <dbReference type="EMBL" id="JAT33024.1"/>
    </source>
</evidence>
<dbReference type="PROSITE" id="PS00028">
    <property type="entry name" value="ZINC_FINGER_C2H2_1"/>
    <property type="match status" value="1"/>
</dbReference>